<dbReference type="PROSITE" id="PS51257">
    <property type="entry name" value="PROKAR_LIPOPROTEIN"/>
    <property type="match status" value="1"/>
</dbReference>
<evidence type="ECO:0000256" key="5">
    <source>
        <dbReference type="ARBA" id="ARBA00022448"/>
    </source>
</evidence>
<dbReference type="Proteomes" id="UP000054773">
    <property type="component" value="Unassembled WGS sequence"/>
</dbReference>
<evidence type="ECO:0000256" key="3">
    <source>
        <dbReference type="ARBA" id="ARBA00011557"/>
    </source>
</evidence>
<feature type="chain" id="PRO_5006913092" description="sn-glycerol-3-phosphate-binding periplasmic protein UgpB" evidence="7">
    <location>
        <begin position="20"/>
        <end position="421"/>
    </location>
</feature>
<evidence type="ECO:0000256" key="4">
    <source>
        <dbReference type="ARBA" id="ARBA00017470"/>
    </source>
</evidence>
<sequence length="421" mass="46963">MKRSVLVLCLLFNVAVACAKPVEIIFWHSLAGRLGQELTQLVDEFNHSQHEARIKPVYKGDYIDSLTSFAAAFRAKQPPMIIQVFEVGTASLLAPSGIIKPVDDLMRESGYALPKDDFLPAVRAFYSQGGKLQALPFNTSVPVIFYNADRLQQAGYDAAHFPKTWDEMETLASTLRAQGAACVYSSAYPSWIQVEAYSALHGLPLIDKTSHQAVYNNERVIRHLQRLKRWQSLHYFEYGGRTSDATVLFTSGRCVLFSQSSGSYSSLSALVPFRVGVAPLPLDKEASDSRYPNVAGGAALWAVQGHTPAVYHAIARFYLFLTQPDIQQRWHEHTGYIPVGMQGIYHRFADSHHPTLMVAQADLVRDEATQPLHLGPQNLIRTINDEAMEAIFAGIKSPQEAMDDAVKRANYTIMRFNRNTS</sequence>
<accession>A0A0W0TJD1</accession>
<organism evidence="8 9">
    <name type="scientific">Legionella erythra</name>
    <dbReference type="NCBI Taxonomy" id="448"/>
    <lineage>
        <taxon>Bacteria</taxon>
        <taxon>Pseudomonadati</taxon>
        <taxon>Pseudomonadota</taxon>
        <taxon>Gammaproteobacteria</taxon>
        <taxon>Legionellales</taxon>
        <taxon>Legionellaceae</taxon>
        <taxon>Legionella</taxon>
    </lineage>
</organism>
<feature type="signal peptide" evidence="7">
    <location>
        <begin position="1"/>
        <end position="19"/>
    </location>
</feature>
<comment type="subcellular location">
    <subcellularLocation>
        <location evidence="1">Periplasm</location>
    </subcellularLocation>
</comment>
<dbReference type="EMBL" id="LNYA01000032">
    <property type="protein sequence ID" value="KTC95724.1"/>
    <property type="molecule type" value="Genomic_DNA"/>
</dbReference>
<evidence type="ECO:0000256" key="6">
    <source>
        <dbReference type="ARBA" id="ARBA00022729"/>
    </source>
</evidence>
<dbReference type="AlphaFoldDB" id="A0A0W0TJD1"/>
<name>A0A0W0TJD1_LEGER</name>
<dbReference type="GO" id="GO:0042597">
    <property type="term" value="C:periplasmic space"/>
    <property type="evidence" value="ECO:0007669"/>
    <property type="project" value="UniProtKB-SubCell"/>
</dbReference>
<dbReference type="OrthoDB" id="4393730at2"/>
<dbReference type="InterPro" id="IPR006059">
    <property type="entry name" value="SBP"/>
</dbReference>
<gene>
    <name evidence="8" type="primary">ugpB</name>
    <name evidence="8" type="ORF">Lery_2019</name>
</gene>
<dbReference type="Gene3D" id="3.40.190.10">
    <property type="entry name" value="Periplasmic binding protein-like II"/>
    <property type="match status" value="2"/>
</dbReference>
<comment type="caution">
    <text evidence="8">The sequence shown here is derived from an EMBL/GenBank/DDBJ whole genome shotgun (WGS) entry which is preliminary data.</text>
</comment>
<dbReference type="Pfam" id="PF13416">
    <property type="entry name" value="SBP_bac_8"/>
    <property type="match status" value="1"/>
</dbReference>
<comment type="similarity">
    <text evidence="2">Belongs to the bacterial solute-binding protein 1 family.</text>
</comment>
<dbReference type="PATRIC" id="fig|448.7.peg.2117"/>
<evidence type="ECO:0000313" key="9">
    <source>
        <dbReference type="Proteomes" id="UP000054773"/>
    </source>
</evidence>
<dbReference type="InterPro" id="IPR050490">
    <property type="entry name" value="Bact_solute-bd_prot1"/>
</dbReference>
<protein>
    <recommendedName>
        <fullName evidence="4">sn-glycerol-3-phosphate-binding periplasmic protein UgpB</fullName>
    </recommendedName>
</protein>
<evidence type="ECO:0000313" key="8">
    <source>
        <dbReference type="EMBL" id="KTC95724.1"/>
    </source>
</evidence>
<keyword evidence="5" id="KW-0813">Transport</keyword>
<dbReference type="RefSeq" id="WP_058527162.1">
    <property type="nucleotide sequence ID" value="NZ_CAAAHY010000014.1"/>
</dbReference>
<evidence type="ECO:0000256" key="1">
    <source>
        <dbReference type="ARBA" id="ARBA00004418"/>
    </source>
</evidence>
<comment type="subunit">
    <text evidence="3">The complex is composed of two ATP-binding proteins (UgpC), two transmembrane proteins (UgpA and UgpE) and a solute-binding protein (UgpB).</text>
</comment>
<evidence type="ECO:0000256" key="7">
    <source>
        <dbReference type="SAM" id="SignalP"/>
    </source>
</evidence>
<reference evidence="8 9" key="1">
    <citation type="submission" date="2015-11" db="EMBL/GenBank/DDBJ databases">
        <title>Genomic analysis of 38 Legionella species identifies large and diverse effector repertoires.</title>
        <authorList>
            <person name="Burstein D."/>
            <person name="Amaro F."/>
            <person name="Zusman T."/>
            <person name="Lifshitz Z."/>
            <person name="Cohen O."/>
            <person name="Gilbert J.A."/>
            <person name="Pupko T."/>
            <person name="Shuman H.A."/>
            <person name="Segal G."/>
        </authorList>
    </citation>
    <scope>NUCLEOTIDE SEQUENCE [LARGE SCALE GENOMIC DNA]</scope>
    <source>
        <strain evidence="8 9">SE-32A-C8</strain>
    </source>
</reference>
<dbReference type="PANTHER" id="PTHR43649">
    <property type="entry name" value="ARABINOSE-BINDING PROTEIN-RELATED"/>
    <property type="match status" value="1"/>
</dbReference>
<dbReference type="SUPFAM" id="SSF53850">
    <property type="entry name" value="Periplasmic binding protein-like II"/>
    <property type="match status" value="1"/>
</dbReference>
<keyword evidence="6 7" id="KW-0732">Signal</keyword>
<dbReference type="PANTHER" id="PTHR43649:SF31">
    <property type="entry name" value="SN-GLYCEROL-3-PHOSPHATE-BINDING PERIPLASMIC PROTEIN UGPB"/>
    <property type="match status" value="1"/>
</dbReference>
<proteinExistence type="inferred from homology"/>
<evidence type="ECO:0000256" key="2">
    <source>
        <dbReference type="ARBA" id="ARBA00008520"/>
    </source>
</evidence>
<dbReference type="STRING" id="448.Lery_2019"/>
<keyword evidence="9" id="KW-1185">Reference proteome</keyword>